<dbReference type="SUPFAM" id="SSF55729">
    <property type="entry name" value="Acyl-CoA N-acyltransferases (Nat)"/>
    <property type="match status" value="1"/>
</dbReference>
<dbReference type="InterPro" id="IPR016181">
    <property type="entry name" value="Acyl_CoA_acyltransferase"/>
</dbReference>
<evidence type="ECO:0000313" key="5">
    <source>
        <dbReference type="Proteomes" id="UP001314205"/>
    </source>
</evidence>
<dbReference type="AlphaFoldDB" id="A0AAV1LL68"/>
<keyword evidence="2" id="KW-1133">Transmembrane helix</keyword>
<keyword evidence="1" id="KW-0808">Transferase</keyword>
<gene>
    <name evidence="4" type="ORF">PARMNEM_LOCUS14368</name>
</gene>
<dbReference type="CDD" id="cd04301">
    <property type="entry name" value="NAT_SF"/>
    <property type="match status" value="1"/>
</dbReference>
<evidence type="ECO:0000256" key="2">
    <source>
        <dbReference type="SAM" id="Phobius"/>
    </source>
</evidence>
<dbReference type="EMBL" id="CAVLGL010000090">
    <property type="protein sequence ID" value="CAK1594789.1"/>
    <property type="molecule type" value="Genomic_DNA"/>
</dbReference>
<dbReference type="Gene3D" id="3.40.630.30">
    <property type="match status" value="1"/>
</dbReference>
<evidence type="ECO:0000259" key="3">
    <source>
        <dbReference type="PROSITE" id="PS51186"/>
    </source>
</evidence>
<dbReference type="Pfam" id="PF00583">
    <property type="entry name" value="Acetyltransf_1"/>
    <property type="match status" value="1"/>
</dbReference>
<evidence type="ECO:0000256" key="1">
    <source>
        <dbReference type="ARBA" id="ARBA00022679"/>
    </source>
</evidence>
<accession>A0AAV1LL68</accession>
<comment type="caution">
    <text evidence="4">The sequence shown here is derived from an EMBL/GenBank/DDBJ whole genome shotgun (WGS) entry which is preliminary data.</text>
</comment>
<dbReference type="PANTHER" id="PTHR13947">
    <property type="entry name" value="GNAT FAMILY N-ACETYLTRANSFERASE"/>
    <property type="match status" value="1"/>
</dbReference>
<proteinExistence type="predicted"/>
<dbReference type="InterPro" id="IPR000182">
    <property type="entry name" value="GNAT_dom"/>
</dbReference>
<evidence type="ECO:0000313" key="4">
    <source>
        <dbReference type="EMBL" id="CAK1594789.1"/>
    </source>
</evidence>
<keyword evidence="5" id="KW-1185">Reference proteome</keyword>
<keyword evidence="2" id="KW-0812">Transmembrane</keyword>
<keyword evidence="2" id="KW-0472">Membrane</keyword>
<dbReference type="GO" id="GO:0008080">
    <property type="term" value="F:N-acetyltransferase activity"/>
    <property type="evidence" value="ECO:0007669"/>
    <property type="project" value="InterPro"/>
</dbReference>
<feature type="transmembrane region" description="Helical" evidence="2">
    <location>
        <begin position="51"/>
        <end position="80"/>
    </location>
</feature>
<organism evidence="4 5">
    <name type="scientific">Parnassius mnemosyne</name>
    <name type="common">clouded apollo</name>
    <dbReference type="NCBI Taxonomy" id="213953"/>
    <lineage>
        <taxon>Eukaryota</taxon>
        <taxon>Metazoa</taxon>
        <taxon>Ecdysozoa</taxon>
        <taxon>Arthropoda</taxon>
        <taxon>Hexapoda</taxon>
        <taxon>Insecta</taxon>
        <taxon>Pterygota</taxon>
        <taxon>Neoptera</taxon>
        <taxon>Endopterygota</taxon>
        <taxon>Lepidoptera</taxon>
        <taxon>Glossata</taxon>
        <taxon>Ditrysia</taxon>
        <taxon>Papilionoidea</taxon>
        <taxon>Papilionidae</taxon>
        <taxon>Parnassiinae</taxon>
        <taxon>Parnassini</taxon>
        <taxon>Parnassius</taxon>
        <taxon>Driopa</taxon>
    </lineage>
</organism>
<dbReference type="InterPro" id="IPR050769">
    <property type="entry name" value="NAT_camello-type"/>
</dbReference>
<protein>
    <recommendedName>
        <fullName evidence="3">N-acetyltransferase domain-containing protein</fullName>
    </recommendedName>
</protein>
<name>A0AAV1LL68_9NEOP</name>
<feature type="domain" description="N-acetyltransferase" evidence="3">
    <location>
        <begin position="86"/>
        <end position="238"/>
    </location>
</feature>
<dbReference type="PROSITE" id="PS51186">
    <property type="entry name" value="GNAT"/>
    <property type="match status" value="1"/>
</dbReference>
<sequence>MSYEIVIRRARAEDAVQRAELIKLGLLSHQWNAFIYFLFQELTLEGAVLAGAVLFIFCGASPAACAALLPAAAALVVLAVSLAHHALASSHTQKIHKELFGLVAEARGPLIMDAPPGRVPIHTSLQVCSQSSQPVHSKLVGTVSVSEFCGPRSSGWLHALAVHPNWHRRGVGRSLVSTARQLAVDSGLESLEAVSSHLQLAARTLLHSLGWEIRGTYDRQLIGTALILPLVRLGLDLPYA</sequence>
<dbReference type="PANTHER" id="PTHR13947:SF37">
    <property type="entry name" value="LD18367P"/>
    <property type="match status" value="1"/>
</dbReference>
<reference evidence="4 5" key="1">
    <citation type="submission" date="2023-11" db="EMBL/GenBank/DDBJ databases">
        <authorList>
            <person name="Hedman E."/>
            <person name="Englund M."/>
            <person name="Stromberg M."/>
            <person name="Nyberg Akerstrom W."/>
            <person name="Nylinder S."/>
            <person name="Jareborg N."/>
            <person name="Kallberg Y."/>
            <person name="Kronander E."/>
        </authorList>
    </citation>
    <scope>NUCLEOTIDE SEQUENCE [LARGE SCALE GENOMIC DNA]</scope>
</reference>
<dbReference type="Proteomes" id="UP001314205">
    <property type="component" value="Unassembled WGS sequence"/>
</dbReference>